<feature type="region of interest" description="Disordered" evidence="1">
    <location>
        <begin position="229"/>
        <end position="253"/>
    </location>
</feature>
<accession>A0AAN8JSZ2</accession>
<comment type="caution">
    <text evidence="3">The sequence shown here is derived from an EMBL/GenBank/DDBJ whole genome shotgun (WGS) entry which is preliminary data.</text>
</comment>
<dbReference type="AlphaFoldDB" id="A0AAN8JSZ2"/>
<feature type="compositionally biased region" description="Low complexity" evidence="1">
    <location>
        <begin position="103"/>
        <end position="114"/>
    </location>
</feature>
<evidence type="ECO:0000313" key="4">
    <source>
        <dbReference type="EMBL" id="KAK6195550.1"/>
    </source>
</evidence>
<dbReference type="Proteomes" id="UP001347796">
    <property type="component" value="Unassembled WGS sequence"/>
</dbReference>
<evidence type="ECO:0000256" key="1">
    <source>
        <dbReference type="SAM" id="MobiDB-lite"/>
    </source>
</evidence>
<evidence type="ECO:0000313" key="6">
    <source>
        <dbReference type="Proteomes" id="UP001347796"/>
    </source>
</evidence>
<feature type="region of interest" description="Disordered" evidence="1">
    <location>
        <begin position="101"/>
        <end position="126"/>
    </location>
</feature>
<dbReference type="EMBL" id="JAZGQO010000001">
    <property type="protein sequence ID" value="KAK6196272.1"/>
    <property type="molecule type" value="Genomic_DNA"/>
</dbReference>
<evidence type="ECO:0000313" key="3">
    <source>
        <dbReference type="EMBL" id="KAK6182076.1"/>
    </source>
</evidence>
<keyword evidence="6" id="KW-1185">Reference proteome</keyword>
<feature type="region of interest" description="Disordered" evidence="1">
    <location>
        <begin position="142"/>
        <end position="165"/>
    </location>
</feature>
<evidence type="ECO:0000313" key="5">
    <source>
        <dbReference type="EMBL" id="KAK6196272.1"/>
    </source>
</evidence>
<gene>
    <name evidence="4" type="ORF">SNE40_000958</name>
    <name evidence="5" type="ORF">SNE40_001525</name>
    <name evidence="3" type="ORF">SNE40_009840</name>
    <name evidence="2" type="ORF">SNE40_021967</name>
</gene>
<protein>
    <recommendedName>
        <fullName evidence="7">BEN domain-containing protein</fullName>
    </recommendedName>
</protein>
<evidence type="ECO:0008006" key="7">
    <source>
        <dbReference type="Google" id="ProtNLM"/>
    </source>
</evidence>
<sequence length="413" mass="46655">MAPSCIIFWNEESNWSRITISSIKDPVKKYGEIYAVGDLVKATFGGKLYPGVILGIAENKTSLLEIEENIMRLQLEYDLTCLTAEELIIKLKLKDEDRQMQLPTNTTTTSSSTPKKTKQLPINTTTATTKKKQVINDDRQMQLPTNTTSSTPKKPKQLPINTTTATTKKKQVINDETITEQVAQDKIAMKSQRLKENKMRRVQASATKEIIIQDIDNCLIAMETDSDTSSEISLSGEPAVNSKGHPMVAKKHPRKTFSSTCSSCVEKTKIIEQLKEKLQEREVPTKFCRPRPGHVNPDEAIKYGMVELVDKQQIYLHKEQLVRAMTKVQKSGTTAARYLLMVFFTKQELSNGTTNEQNKNSFLLDKQIVKCIVDFCILHSENRQGMIIKAIVSKLTYNRCKANKKNKAAHVIQ</sequence>
<organism evidence="3 6">
    <name type="scientific">Patella caerulea</name>
    <name type="common">Rayed Mediterranean limpet</name>
    <dbReference type="NCBI Taxonomy" id="87958"/>
    <lineage>
        <taxon>Eukaryota</taxon>
        <taxon>Metazoa</taxon>
        <taxon>Spiralia</taxon>
        <taxon>Lophotrochozoa</taxon>
        <taxon>Mollusca</taxon>
        <taxon>Gastropoda</taxon>
        <taxon>Patellogastropoda</taxon>
        <taxon>Patelloidea</taxon>
        <taxon>Patellidae</taxon>
        <taxon>Patella</taxon>
    </lineage>
</organism>
<dbReference type="EMBL" id="JAZGQO010000007">
    <property type="protein sequence ID" value="KAK6182076.1"/>
    <property type="molecule type" value="Genomic_DNA"/>
</dbReference>
<evidence type="ECO:0000313" key="2">
    <source>
        <dbReference type="EMBL" id="KAK6168068.1"/>
    </source>
</evidence>
<proteinExistence type="predicted"/>
<name>A0AAN8JSZ2_PATCE</name>
<dbReference type="EMBL" id="JAZGQO010000001">
    <property type="protein sequence ID" value="KAK6195550.1"/>
    <property type="molecule type" value="Genomic_DNA"/>
</dbReference>
<dbReference type="EMBL" id="JAZGQO010000018">
    <property type="protein sequence ID" value="KAK6168068.1"/>
    <property type="molecule type" value="Genomic_DNA"/>
</dbReference>
<reference evidence="3 6" key="1">
    <citation type="submission" date="2024-01" db="EMBL/GenBank/DDBJ databases">
        <title>The genome of the rayed Mediterranean limpet Patella caerulea (Linnaeus, 1758).</title>
        <authorList>
            <person name="Anh-Thu Weber A."/>
            <person name="Halstead-Nussloch G."/>
        </authorList>
    </citation>
    <scope>NUCLEOTIDE SEQUENCE [LARGE SCALE GENOMIC DNA]</scope>
    <source>
        <strain evidence="3">AATW-2023a</strain>
        <tissue evidence="3">Whole specimen</tissue>
    </source>
</reference>